<dbReference type="InterPro" id="IPR036291">
    <property type="entry name" value="NAD(P)-bd_dom_sf"/>
</dbReference>
<dbReference type="EC" id="1.1.1.300" evidence="3"/>
<evidence type="ECO:0000256" key="1">
    <source>
        <dbReference type="ARBA" id="ARBA00004891"/>
    </source>
</evidence>
<organism evidence="9 10">
    <name type="scientific">Bos taurus</name>
    <name type="common">Bovine</name>
    <dbReference type="NCBI Taxonomy" id="9913"/>
    <lineage>
        <taxon>Eukaryota</taxon>
        <taxon>Metazoa</taxon>
        <taxon>Chordata</taxon>
        <taxon>Craniata</taxon>
        <taxon>Vertebrata</taxon>
        <taxon>Euteleostomi</taxon>
        <taxon>Mammalia</taxon>
        <taxon>Eutheria</taxon>
        <taxon>Laurasiatheria</taxon>
        <taxon>Artiodactyla</taxon>
        <taxon>Ruminantia</taxon>
        <taxon>Pecora</taxon>
        <taxon>Bovidae</taxon>
        <taxon>Bovinae</taxon>
        <taxon>Bos</taxon>
    </lineage>
</organism>
<gene>
    <name evidence="9" type="primary">RDH12</name>
</gene>
<evidence type="ECO:0000313" key="9">
    <source>
        <dbReference type="Ensembl" id="ENSBTAP00000096400.1"/>
    </source>
</evidence>
<dbReference type="AlphaFoldDB" id="A0AAA9TH63"/>
<reference evidence="9" key="2">
    <citation type="submission" date="2025-08" db="UniProtKB">
        <authorList>
            <consortium name="Ensembl"/>
        </authorList>
    </citation>
    <scope>IDENTIFICATION</scope>
    <source>
        <strain evidence="9">Hereford</strain>
    </source>
</reference>
<name>A0AAA9TH63_BOVIN</name>
<dbReference type="SUPFAM" id="SSF51735">
    <property type="entry name" value="NAD(P)-binding Rossmann-fold domains"/>
    <property type="match status" value="1"/>
</dbReference>
<evidence type="ECO:0000256" key="3">
    <source>
        <dbReference type="ARBA" id="ARBA00012852"/>
    </source>
</evidence>
<reference evidence="9" key="3">
    <citation type="submission" date="2025-09" db="UniProtKB">
        <authorList>
            <consortium name="Ensembl"/>
        </authorList>
    </citation>
    <scope>IDENTIFICATION</scope>
    <source>
        <strain evidence="9">Hereford</strain>
    </source>
</reference>
<evidence type="ECO:0000256" key="6">
    <source>
        <dbReference type="ARBA" id="ARBA00023098"/>
    </source>
</evidence>
<dbReference type="GO" id="GO:0110095">
    <property type="term" value="P:cellular detoxification of aldehyde"/>
    <property type="evidence" value="ECO:0007669"/>
    <property type="project" value="Ensembl"/>
</dbReference>
<evidence type="ECO:0000256" key="7">
    <source>
        <dbReference type="ARBA" id="ARBA00050568"/>
    </source>
</evidence>
<dbReference type="InterPro" id="IPR002347">
    <property type="entry name" value="SDR_fam"/>
</dbReference>
<evidence type="ECO:0000256" key="8">
    <source>
        <dbReference type="RuleBase" id="RU000363"/>
    </source>
</evidence>
<dbReference type="GO" id="GO:0007601">
    <property type="term" value="P:visual perception"/>
    <property type="evidence" value="ECO:0007669"/>
    <property type="project" value="Ensembl"/>
</dbReference>
<keyword evidence="10" id="KW-1185">Reference proteome</keyword>
<reference evidence="9" key="1">
    <citation type="submission" date="2018-03" db="EMBL/GenBank/DDBJ databases">
        <title>ARS-UCD1.2.</title>
        <authorList>
            <person name="Rosen B.D."/>
            <person name="Bickhart D.M."/>
            <person name="Koren S."/>
            <person name="Schnabel R.D."/>
            <person name="Hall R."/>
            <person name="Zimin A."/>
            <person name="Dreischer C."/>
            <person name="Schultheiss S."/>
            <person name="Schroeder S.G."/>
            <person name="Elsik C.G."/>
            <person name="Couldrey C."/>
            <person name="Liu G.E."/>
            <person name="Van Tassell C.P."/>
            <person name="Phillippy A.M."/>
            <person name="Smith T.P.L."/>
            <person name="Medrano J.F."/>
        </authorList>
    </citation>
    <scope>NUCLEOTIDE SEQUENCE [LARGE SCALE GENOMIC DNA]</scope>
    <source>
        <strain evidence="9">Hereford</strain>
    </source>
</reference>
<dbReference type="Pfam" id="PF00106">
    <property type="entry name" value="adh_short"/>
    <property type="match status" value="1"/>
</dbReference>
<dbReference type="GeneTree" id="ENSGT00940000161505"/>
<dbReference type="PRINTS" id="PR00080">
    <property type="entry name" value="SDRFAMILY"/>
</dbReference>
<protein>
    <recommendedName>
        <fullName evidence="3">NADP-retinol dehydrogenase</fullName>
        <ecNumber evidence="3">1.1.1.300</ecNumber>
    </recommendedName>
</protein>
<keyword evidence="4" id="KW-0521">NADP</keyword>
<dbReference type="Ensembl" id="ENSBTAT00000110532.1">
    <property type="protein sequence ID" value="ENSBTAP00000096400.1"/>
    <property type="gene ID" value="ENSBTAG00000012838.7"/>
</dbReference>
<comment type="similarity">
    <text evidence="2 8">Belongs to the short-chain dehydrogenases/reductases (SDR) family.</text>
</comment>
<evidence type="ECO:0000256" key="2">
    <source>
        <dbReference type="ARBA" id="ARBA00006484"/>
    </source>
</evidence>
<dbReference type="GO" id="GO:0004745">
    <property type="term" value="F:all-trans-retinol dehydrogenase (NAD+) activity"/>
    <property type="evidence" value="ECO:0007669"/>
    <property type="project" value="Ensembl"/>
</dbReference>
<proteinExistence type="inferred from homology"/>
<evidence type="ECO:0000313" key="10">
    <source>
        <dbReference type="Proteomes" id="UP000009136"/>
    </source>
</evidence>
<dbReference type="GO" id="GO:0052650">
    <property type="term" value="F:all-trans-retinol dehydrogenase (NADP+) activity"/>
    <property type="evidence" value="ECO:0007669"/>
    <property type="project" value="UniProtKB-EC"/>
</dbReference>
<dbReference type="Gene3D" id="3.40.50.720">
    <property type="entry name" value="NAD(P)-binding Rossmann-like Domain"/>
    <property type="match status" value="1"/>
</dbReference>
<comment type="catalytic activity">
    <reaction evidence="7">
        <text>all-trans-retinol + NADP(+) = all-trans-retinal + NADPH + H(+)</text>
        <dbReference type="Rhea" id="RHEA:25033"/>
        <dbReference type="ChEBI" id="CHEBI:15378"/>
        <dbReference type="ChEBI" id="CHEBI:17336"/>
        <dbReference type="ChEBI" id="CHEBI:17898"/>
        <dbReference type="ChEBI" id="CHEBI:57783"/>
        <dbReference type="ChEBI" id="CHEBI:58349"/>
        <dbReference type="EC" id="1.1.1.300"/>
    </reaction>
</comment>
<dbReference type="GO" id="GO:0001917">
    <property type="term" value="C:photoreceptor inner segment"/>
    <property type="evidence" value="ECO:0007669"/>
    <property type="project" value="Ensembl"/>
</dbReference>
<evidence type="ECO:0000256" key="5">
    <source>
        <dbReference type="ARBA" id="ARBA00023002"/>
    </source>
</evidence>
<comment type="pathway">
    <text evidence="1">Cofactor metabolism; retinol metabolism.</text>
</comment>
<dbReference type="PANTHER" id="PTHR43157:SF32">
    <property type="entry name" value="RETINOL DEHYDROGENASE 12"/>
    <property type="match status" value="1"/>
</dbReference>
<sequence>MTSPPELISRRLSCSLGQCCPLKISCFRSPDNNAKKSLFEGRKFFAGGVCRTDVQLFGKVVVITGANTGIGKETARELARRGARVYIACRDVLKGESAASEIQADTKNSQVLVRKLDLSDTKSIRAFAEGFLAEEKQLHILINNAGVMLCPYSKTADGFETHLAVNHLGHFLLTHLLLGRLKESAPARVVNLSSVAHHLGKIRFHDLQGDKYYNLGFAYCHSKLANVLFTRELAKRLKGTGVTTYAVHPGIVRSKLVRHSFLLCLLWRLFSPFLKTTWEGAQTSLHCALAEGLEPLSGKYFSDCKKTWVSPRARNNKTAERLWNVSCELLGIQQE</sequence>
<evidence type="ECO:0000256" key="4">
    <source>
        <dbReference type="ARBA" id="ARBA00022857"/>
    </source>
</evidence>
<keyword evidence="5" id="KW-0560">Oxidoreductase</keyword>
<dbReference type="PANTHER" id="PTHR43157">
    <property type="entry name" value="PHOSPHATIDYLINOSITOL-GLYCAN BIOSYNTHESIS CLASS F PROTEIN-RELATED"/>
    <property type="match status" value="1"/>
</dbReference>
<keyword evidence="6" id="KW-0443">Lipid metabolism</keyword>
<dbReference type="FunFam" id="3.40.50.720:FF:000145">
    <property type="entry name" value="Retinol dehydrogenase 12"/>
    <property type="match status" value="1"/>
</dbReference>
<dbReference type="PRINTS" id="PR00081">
    <property type="entry name" value="GDHRDH"/>
</dbReference>
<accession>A0AAA9TH63</accession>
<dbReference type="Proteomes" id="UP000009136">
    <property type="component" value="Chromosome 10"/>
</dbReference>